<feature type="non-terminal residue" evidence="1">
    <location>
        <position position="64"/>
    </location>
</feature>
<reference evidence="1" key="1">
    <citation type="submission" date="2021-06" db="EMBL/GenBank/DDBJ databases">
        <authorList>
            <person name="Kallberg Y."/>
            <person name="Tangrot J."/>
            <person name="Rosling A."/>
        </authorList>
    </citation>
    <scope>NUCLEOTIDE SEQUENCE</scope>
    <source>
        <strain evidence="1">IL203A</strain>
    </source>
</reference>
<evidence type="ECO:0000313" key="1">
    <source>
        <dbReference type="EMBL" id="CAG8510625.1"/>
    </source>
</evidence>
<gene>
    <name evidence="1" type="ORF">DHETER_LOCUS3439</name>
</gene>
<accession>A0ACA9L4N3</accession>
<dbReference type="EMBL" id="CAJVPU010002957">
    <property type="protein sequence ID" value="CAG8510625.1"/>
    <property type="molecule type" value="Genomic_DNA"/>
</dbReference>
<dbReference type="Proteomes" id="UP000789702">
    <property type="component" value="Unassembled WGS sequence"/>
</dbReference>
<comment type="caution">
    <text evidence="1">The sequence shown here is derived from an EMBL/GenBank/DDBJ whole genome shotgun (WGS) entry which is preliminary data.</text>
</comment>
<keyword evidence="2" id="KW-1185">Reference proteome</keyword>
<proteinExistence type="predicted"/>
<name>A0ACA9L4N3_9GLOM</name>
<organism evidence="1 2">
    <name type="scientific">Dentiscutata heterogama</name>
    <dbReference type="NCBI Taxonomy" id="1316150"/>
    <lineage>
        <taxon>Eukaryota</taxon>
        <taxon>Fungi</taxon>
        <taxon>Fungi incertae sedis</taxon>
        <taxon>Mucoromycota</taxon>
        <taxon>Glomeromycotina</taxon>
        <taxon>Glomeromycetes</taxon>
        <taxon>Diversisporales</taxon>
        <taxon>Gigasporaceae</taxon>
        <taxon>Dentiscutata</taxon>
    </lineage>
</organism>
<evidence type="ECO:0000313" key="2">
    <source>
        <dbReference type="Proteomes" id="UP000789702"/>
    </source>
</evidence>
<sequence>MDCIKAKRWVYKIRRSKLVIEEVITTINTSLSVDRIQTTTNVKSEERVRVEEREKQKNQDVVIR</sequence>
<protein>
    <submittedName>
        <fullName evidence="1">11372_t:CDS:1</fullName>
    </submittedName>
</protein>